<dbReference type="InterPro" id="IPR004839">
    <property type="entry name" value="Aminotransferase_I/II_large"/>
</dbReference>
<dbReference type="Pfam" id="PF00392">
    <property type="entry name" value="GntR"/>
    <property type="match status" value="1"/>
</dbReference>
<dbReference type="GO" id="GO:0030170">
    <property type="term" value="F:pyridoxal phosphate binding"/>
    <property type="evidence" value="ECO:0007669"/>
    <property type="project" value="InterPro"/>
</dbReference>
<proteinExistence type="inferred from homology"/>
<keyword evidence="2" id="KW-0663">Pyridoxal phosphate</keyword>
<dbReference type="SUPFAM" id="SSF53383">
    <property type="entry name" value="PLP-dependent transferases"/>
    <property type="match status" value="1"/>
</dbReference>
<dbReference type="EMBL" id="BMMW01000002">
    <property type="protein sequence ID" value="GGK52211.1"/>
    <property type="molecule type" value="Genomic_DNA"/>
</dbReference>
<dbReference type="InterPro" id="IPR051446">
    <property type="entry name" value="HTH_trans_reg/aminotransferase"/>
</dbReference>
<dbReference type="CDD" id="cd07377">
    <property type="entry name" value="WHTH_GntR"/>
    <property type="match status" value="1"/>
</dbReference>
<evidence type="ECO:0000256" key="5">
    <source>
        <dbReference type="ARBA" id="ARBA00023163"/>
    </source>
</evidence>
<keyword evidence="5" id="KW-0804">Transcription</keyword>
<sequence>MATRVIGASGLARDLGAWRDPETDGVERRPHRPAYLALAEAIRLLIHDGRAPLGVALPSERDLATTLGVSRTTITSTYALLRDHGYLISRQGSRSTVALPPAIAHDGSKPARGIMALMAQPAVPTIDMTYAAMSAPPEMQDAYSVALQGLPAFLNTHGMDPVGMLALREALARRYTERGLPTDPSQVLVTLGAQHGLRLLLNVLATPSARVLIEHPSYPNAIEAIRDVGARPIPVPLRPELPSAGWDLDGIRSTARQTAATLAYLVPDFNNPTGLLLDAEGRAELAAIARDTRMTIIVDESMSDLNLSGTTPPPPLASFAKGSEIITIGSASKSFWGGLRVGWIRTNQALITKLLGIRATVDLGTPVMDQLATTHLLENATPILDRRREQLIAQRATLLAAVADELPEWHITPGAGGMSVWAQLPTPVSTALAATAPNHGVLLAAGPRFGVQGAFERFLRLPFTHPEEQLRLAVKSIASAYEALTPRAADPLQPLTCY</sequence>
<evidence type="ECO:0000256" key="1">
    <source>
        <dbReference type="ARBA" id="ARBA00005384"/>
    </source>
</evidence>
<dbReference type="Pfam" id="PF00155">
    <property type="entry name" value="Aminotran_1_2"/>
    <property type="match status" value="1"/>
</dbReference>
<evidence type="ECO:0000259" key="6">
    <source>
        <dbReference type="PROSITE" id="PS50949"/>
    </source>
</evidence>
<dbReference type="SMART" id="SM00345">
    <property type="entry name" value="HTH_GNTR"/>
    <property type="match status" value="1"/>
</dbReference>
<feature type="domain" description="HTH gntR-type" evidence="6">
    <location>
        <begin position="32"/>
        <end position="100"/>
    </location>
</feature>
<dbReference type="InterPro" id="IPR036390">
    <property type="entry name" value="WH_DNA-bd_sf"/>
</dbReference>
<dbReference type="InterPro" id="IPR000524">
    <property type="entry name" value="Tscrpt_reg_HTH_GntR"/>
</dbReference>
<dbReference type="SUPFAM" id="SSF46785">
    <property type="entry name" value="Winged helix' DNA-binding domain"/>
    <property type="match status" value="1"/>
</dbReference>
<keyword evidence="4" id="KW-0238">DNA-binding</keyword>
<dbReference type="Gene3D" id="1.10.10.10">
    <property type="entry name" value="Winged helix-like DNA-binding domain superfamily/Winged helix DNA-binding domain"/>
    <property type="match status" value="1"/>
</dbReference>
<dbReference type="RefSeq" id="WP_188829061.1">
    <property type="nucleotide sequence ID" value="NZ_BMMW01000002.1"/>
</dbReference>
<dbReference type="InterPro" id="IPR015421">
    <property type="entry name" value="PyrdxlP-dep_Trfase_major"/>
</dbReference>
<dbReference type="GO" id="GO:0003677">
    <property type="term" value="F:DNA binding"/>
    <property type="evidence" value="ECO:0007669"/>
    <property type="project" value="UniProtKB-KW"/>
</dbReference>
<protein>
    <submittedName>
        <fullName evidence="7">GntR family transcriptional regulator</fullName>
    </submittedName>
</protein>
<accession>A0A917QJL2</accession>
<reference evidence="7" key="1">
    <citation type="journal article" date="2014" name="Int. J. Syst. Evol. Microbiol.">
        <title>Complete genome sequence of Corynebacterium casei LMG S-19264T (=DSM 44701T), isolated from a smear-ripened cheese.</title>
        <authorList>
            <consortium name="US DOE Joint Genome Institute (JGI-PGF)"/>
            <person name="Walter F."/>
            <person name="Albersmeier A."/>
            <person name="Kalinowski J."/>
            <person name="Ruckert C."/>
        </authorList>
    </citation>
    <scope>NUCLEOTIDE SEQUENCE</scope>
    <source>
        <strain evidence="7">CGMCC 4.7278</strain>
    </source>
</reference>
<comment type="similarity">
    <text evidence="1">In the C-terminal section; belongs to the class-I pyridoxal-phosphate-dependent aminotransferase family.</text>
</comment>
<name>A0A917QJL2_9NOCA</name>
<dbReference type="PROSITE" id="PS50949">
    <property type="entry name" value="HTH_GNTR"/>
    <property type="match status" value="1"/>
</dbReference>
<evidence type="ECO:0000256" key="2">
    <source>
        <dbReference type="ARBA" id="ARBA00022898"/>
    </source>
</evidence>
<organism evidence="7 8">
    <name type="scientific">Nocardia camponoti</name>
    <dbReference type="NCBI Taxonomy" id="1616106"/>
    <lineage>
        <taxon>Bacteria</taxon>
        <taxon>Bacillati</taxon>
        <taxon>Actinomycetota</taxon>
        <taxon>Actinomycetes</taxon>
        <taxon>Mycobacteriales</taxon>
        <taxon>Nocardiaceae</taxon>
        <taxon>Nocardia</taxon>
    </lineage>
</organism>
<keyword evidence="3" id="KW-0805">Transcription regulation</keyword>
<dbReference type="InterPro" id="IPR015424">
    <property type="entry name" value="PyrdxlP-dep_Trfase"/>
</dbReference>
<dbReference type="InterPro" id="IPR036388">
    <property type="entry name" value="WH-like_DNA-bd_sf"/>
</dbReference>
<dbReference type="Gene3D" id="3.40.640.10">
    <property type="entry name" value="Type I PLP-dependent aspartate aminotransferase-like (Major domain)"/>
    <property type="match status" value="1"/>
</dbReference>
<keyword evidence="8" id="KW-1185">Reference proteome</keyword>
<comment type="caution">
    <text evidence="7">The sequence shown here is derived from an EMBL/GenBank/DDBJ whole genome shotgun (WGS) entry which is preliminary data.</text>
</comment>
<dbReference type="GO" id="GO:0003700">
    <property type="term" value="F:DNA-binding transcription factor activity"/>
    <property type="evidence" value="ECO:0007669"/>
    <property type="project" value="InterPro"/>
</dbReference>
<evidence type="ECO:0000256" key="4">
    <source>
        <dbReference type="ARBA" id="ARBA00023125"/>
    </source>
</evidence>
<evidence type="ECO:0000313" key="8">
    <source>
        <dbReference type="Proteomes" id="UP000612956"/>
    </source>
</evidence>
<dbReference type="CDD" id="cd00609">
    <property type="entry name" value="AAT_like"/>
    <property type="match status" value="1"/>
</dbReference>
<dbReference type="PANTHER" id="PTHR46577:SF1">
    <property type="entry name" value="HTH-TYPE TRANSCRIPTIONAL REGULATORY PROTEIN GABR"/>
    <property type="match status" value="1"/>
</dbReference>
<dbReference type="AlphaFoldDB" id="A0A917QJL2"/>
<evidence type="ECO:0000256" key="3">
    <source>
        <dbReference type="ARBA" id="ARBA00023015"/>
    </source>
</evidence>
<gene>
    <name evidence="7" type="ORF">GCM10011591_24920</name>
</gene>
<dbReference type="PRINTS" id="PR00035">
    <property type="entry name" value="HTHGNTR"/>
</dbReference>
<dbReference type="PANTHER" id="PTHR46577">
    <property type="entry name" value="HTH-TYPE TRANSCRIPTIONAL REGULATORY PROTEIN GABR"/>
    <property type="match status" value="1"/>
</dbReference>
<reference evidence="7" key="2">
    <citation type="submission" date="2020-09" db="EMBL/GenBank/DDBJ databases">
        <authorList>
            <person name="Sun Q."/>
            <person name="Zhou Y."/>
        </authorList>
    </citation>
    <scope>NUCLEOTIDE SEQUENCE</scope>
    <source>
        <strain evidence="7">CGMCC 4.7278</strain>
    </source>
</reference>
<dbReference type="Proteomes" id="UP000612956">
    <property type="component" value="Unassembled WGS sequence"/>
</dbReference>
<evidence type="ECO:0000313" key="7">
    <source>
        <dbReference type="EMBL" id="GGK52211.1"/>
    </source>
</evidence>